<name>A0A7X9X0N6_9SPHN</name>
<organism evidence="2 3">
    <name type="scientific">Sphingobium psychrophilum</name>
    <dbReference type="NCBI Taxonomy" id="2728834"/>
    <lineage>
        <taxon>Bacteria</taxon>
        <taxon>Pseudomonadati</taxon>
        <taxon>Pseudomonadota</taxon>
        <taxon>Alphaproteobacteria</taxon>
        <taxon>Sphingomonadales</taxon>
        <taxon>Sphingomonadaceae</taxon>
        <taxon>Sphingobium</taxon>
    </lineage>
</organism>
<keyword evidence="3" id="KW-1185">Reference proteome</keyword>
<dbReference type="InterPro" id="IPR025668">
    <property type="entry name" value="Tnp_DDE_dom"/>
</dbReference>
<feature type="domain" description="Transposase DDE" evidence="1">
    <location>
        <begin position="3"/>
        <end position="50"/>
    </location>
</feature>
<dbReference type="Proteomes" id="UP000519023">
    <property type="component" value="Unassembled WGS sequence"/>
</dbReference>
<accession>A0A7X9X0N6</accession>
<protein>
    <recommendedName>
        <fullName evidence="1">Transposase DDE domain-containing protein</fullName>
    </recommendedName>
</protein>
<dbReference type="EMBL" id="JABBFV010000056">
    <property type="protein sequence ID" value="NML13307.1"/>
    <property type="molecule type" value="Genomic_DNA"/>
</dbReference>
<dbReference type="Pfam" id="PF13701">
    <property type="entry name" value="DDE_Tnp_1_4"/>
    <property type="match status" value="1"/>
</dbReference>
<reference evidence="2 3" key="1">
    <citation type="submission" date="2020-04" db="EMBL/GenBank/DDBJ databases">
        <title>Sphingobium sp. AR-3-1 isolated from Arctic soil.</title>
        <authorList>
            <person name="Dahal R.H."/>
            <person name="Chaudhary D.K."/>
        </authorList>
    </citation>
    <scope>NUCLEOTIDE SEQUENCE [LARGE SCALE GENOMIC DNA]</scope>
    <source>
        <strain evidence="2 3">AR-3-1</strain>
    </source>
</reference>
<proteinExistence type="predicted"/>
<comment type="caution">
    <text evidence="2">The sequence shown here is derived from an EMBL/GenBank/DDBJ whole genome shotgun (WGS) entry which is preliminary data.</text>
</comment>
<evidence type="ECO:0000313" key="3">
    <source>
        <dbReference type="Proteomes" id="UP000519023"/>
    </source>
</evidence>
<evidence type="ECO:0000313" key="2">
    <source>
        <dbReference type="EMBL" id="NML13307.1"/>
    </source>
</evidence>
<dbReference type="AlphaFoldDB" id="A0A7X9X0N6"/>
<evidence type="ECO:0000259" key="1">
    <source>
        <dbReference type="Pfam" id="PF13701"/>
    </source>
</evidence>
<sequence>MIEKRSIARVEVGDQGTDTCFVVTNLKKGSRRRLYEQVYCRRGQAENHIKS</sequence>
<gene>
    <name evidence="2" type="ORF">HHL08_24895</name>
</gene>